<dbReference type="GO" id="GO:0019901">
    <property type="term" value="F:protein kinase binding"/>
    <property type="evidence" value="ECO:0007669"/>
    <property type="project" value="TreeGrafter"/>
</dbReference>
<dbReference type="GO" id="GO:0015031">
    <property type="term" value="P:protein transport"/>
    <property type="evidence" value="ECO:0007669"/>
    <property type="project" value="UniProtKB-KW"/>
</dbReference>
<dbReference type="GO" id="GO:0000045">
    <property type="term" value="P:autophagosome assembly"/>
    <property type="evidence" value="ECO:0007669"/>
    <property type="project" value="UniProtKB-UniRule"/>
</dbReference>
<evidence type="ECO:0000256" key="3">
    <source>
        <dbReference type="ARBA" id="ARBA00023054"/>
    </source>
</evidence>
<dbReference type="GO" id="GO:0005774">
    <property type="term" value="C:vacuolar membrane"/>
    <property type="evidence" value="ECO:0007669"/>
    <property type="project" value="UniProtKB-SubCell"/>
</dbReference>
<dbReference type="AlphaFoldDB" id="A0AA38X1S3"/>
<keyword evidence="8" id="KW-1185">Reference proteome</keyword>
<feature type="region of interest" description="Disordered" evidence="5">
    <location>
        <begin position="518"/>
        <end position="547"/>
    </location>
</feature>
<evidence type="ECO:0000313" key="8">
    <source>
        <dbReference type="Proteomes" id="UP001172673"/>
    </source>
</evidence>
<dbReference type="Proteomes" id="UP001172673">
    <property type="component" value="Unassembled WGS sequence"/>
</dbReference>
<dbReference type="GO" id="GO:0034517">
    <property type="term" value="P:ribophagy"/>
    <property type="evidence" value="ECO:0007669"/>
    <property type="project" value="TreeGrafter"/>
</dbReference>
<keyword evidence="4" id="KW-0926">Vacuole</keyword>
<evidence type="ECO:0000256" key="1">
    <source>
        <dbReference type="ARBA" id="ARBA00009729"/>
    </source>
</evidence>
<dbReference type="GO" id="GO:0034045">
    <property type="term" value="C:phagophore assembly site membrane"/>
    <property type="evidence" value="ECO:0007669"/>
    <property type="project" value="UniProtKB-SubCell"/>
</dbReference>
<proteinExistence type="inferred from homology"/>
<dbReference type="GO" id="GO:0034727">
    <property type="term" value="P:piecemeal microautophagy of the nucleus"/>
    <property type="evidence" value="ECO:0007669"/>
    <property type="project" value="TreeGrafter"/>
</dbReference>
<dbReference type="PANTHER" id="PTHR13222">
    <property type="entry name" value="RB1-INDUCIBLE COILED-COIL"/>
    <property type="match status" value="1"/>
</dbReference>
<dbReference type="PANTHER" id="PTHR13222:SF1">
    <property type="entry name" value="RB1-INDUCIBLE COILED-COIL PROTEIN 1"/>
    <property type="match status" value="1"/>
</dbReference>
<dbReference type="GO" id="GO:0060090">
    <property type="term" value="F:molecular adaptor activity"/>
    <property type="evidence" value="ECO:0007669"/>
    <property type="project" value="TreeGrafter"/>
</dbReference>
<dbReference type="InterPro" id="IPR040040">
    <property type="entry name" value="ATG11"/>
</dbReference>
<dbReference type="EMBL" id="JAPDRK010000017">
    <property type="protein sequence ID" value="KAJ9605202.1"/>
    <property type="molecule type" value="Genomic_DNA"/>
</dbReference>
<feature type="region of interest" description="Disordered" evidence="5">
    <location>
        <begin position="450"/>
        <end position="477"/>
    </location>
</feature>
<feature type="domain" description="Autophagy-related protein 11 C-terminal" evidence="6">
    <location>
        <begin position="358"/>
        <end position="491"/>
    </location>
</feature>
<dbReference type="GO" id="GO:1990316">
    <property type="term" value="C:Atg1/ULK1 kinase complex"/>
    <property type="evidence" value="ECO:0007669"/>
    <property type="project" value="TreeGrafter"/>
</dbReference>
<dbReference type="GO" id="GO:0000422">
    <property type="term" value="P:autophagy of mitochondrion"/>
    <property type="evidence" value="ECO:0007669"/>
    <property type="project" value="TreeGrafter"/>
</dbReference>
<comment type="subcellular location">
    <subcellularLocation>
        <location evidence="4">Preautophagosomal structure membrane</location>
        <topology evidence="4">Peripheral membrane protein</topology>
    </subcellularLocation>
    <subcellularLocation>
        <location evidence="4">Vacuole membrane</location>
        <topology evidence="4">Peripheral membrane protein</topology>
    </subcellularLocation>
    <text evidence="4">During pexophagy, accumulates in the vacuolar membrane region, where the peroxisomes contact the vacuole.</text>
</comment>
<comment type="caution">
    <text evidence="7">The sequence shown here is derived from an EMBL/GenBank/DDBJ whole genome shotgun (WGS) entry which is preliminary data.</text>
</comment>
<comment type="function">
    <text evidence="4">Involved in cytoplasm to vacuole transport (Cvt), pexophagy, mitophagy and nucleophagy. Recruits mitochondria for their selective degradation via autophagy (mitophagy) during starvation. Works as scaffold proteins that recruit ATG proteins to the pre-autophagosome (PAS), the site of vesicle/autophagosome formation. Required for the Cvt vesicles completion.</text>
</comment>
<evidence type="ECO:0000256" key="2">
    <source>
        <dbReference type="ARBA" id="ARBA00023006"/>
    </source>
</evidence>
<keyword evidence="4" id="KW-0813">Transport</keyword>
<keyword evidence="4" id="KW-0653">Protein transport</keyword>
<sequence>MAEIGIAASIIGIAGAAATIAKGLYQIASDIGSAGKQVRLIAQDTNAFSHALTNLGQLLNSGSASTERARAIASDLIVLCKEILADSHTLLKVLEPLIKLTGRKWKRATLRVRWLFEKSKFAVHRQSLEALKATLTLLVATMTYVDAASANVPDAINATLRAQVDSIREEVRLSTRDYEPLLFEIRENVQAIRAEALLEYSKIDNPVFDADANADSADDDHTQQSVANLTPESDARAWSTQIQDVMMKDSDVDNTAEAGRKEDSSFTSDDLAVPVTALSIRTGLPGLPYVQRQAVHFADDVLDMDPSAFAATASTQGPQWQAAKAYQWGIKLVAEGPSSKDSQLTTAEADGSVSNKSVTTKTTSEIERRKRQDQALREAWGKIAYKGFKVGDLVLFLPTRNQVIRPWLAFNIGAPHYFLREQDKHRLSVRDFLLGRITHIEERIVDLSADGSRRGDSKAHAGKKKEGESDNNENPFDLSDGLRWYLLDAEEERHGAPSTPDIGTSTVAAAAVEVMGQAARKSEKRDATNNKSHFDRSILSKFVPTAK</sequence>
<accession>A0AA38X1S3</accession>
<evidence type="ECO:0000313" key="7">
    <source>
        <dbReference type="EMBL" id="KAJ9605202.1"/>
    </source>
</evidence>
<evidence type="ECO:0000259" key="6">
    <source>
        <dbReference type="Pfam" id="PF10377"/>
    </source>
</evidence>
<dbReference type="InterPro" id="IPR019460">
    <property type="entry name" value="Atg11_C"/>
</dbReference>
<keyword evidence="2 4" id="KW-0072">Autophagy</keyword>
<organism evidence="7 8">
    <name type="scientific">Cladophialophora chaetospira</name>
    <dbReference type="NCBI Taxonomy" id="386627"/>
    <lineage>
        <taxon>Eukaryota</taxon>
        <taxon>Fungi</taxon>
        <taxon>Dikarya</taxon>
        <taxon>Ascomycota</taxon>
        <taxon>Pezizomycotina</taxon>
        <taxon>Eurotiomycetes</taxon>
        <taxon>Chaetothyriomycetidae</taxon>
        <taxon>Chaetothyriales</taxon>
        <taxon>Herpotrichiellaceae</taxon>
        <taxon>Cladophialophora</taxon>
    </lineage>
</organism>
<evidence type="ECO:0000256" key="4">
    <source>
        <dbReference type="RuleBase" id="RU367075"/>
    </source>
</evidence>
<name>A0AA38X1S3_9EURO</name>
<comment type="subunit">
    <text evidence="4">Homodimer.</text>
</comment>
<feature type="compositionally biased region" description="Basic and acidic residues" evidence="5">
    <location>
        <begin position="520"/>
        <end position="538"/>
    </location>
</feature>
<protein>
    <recommendedName>
        <fullName evidence="4">Autophagy-related protein 11</fullName>
    </recommendedName>
</protein>
<keyword evidence="3" id="KW-0175">Coiled coil</keyword>
<dbReference type="GO" id="GO:0061709">
    <property type="term" value="P:reticulophagy"/>
    <property type="evidence" value="ECO:0007669"/>
    <property type="project" value="TreeGrafter"/>
</dbReference>
<reference evidence="7" key="1">
    <citation type="submission" date="2022-10" db="EMBL/GenBank/DDBJ databases">
        <title>Culturing micro-colonial fungi from biological soil crusts in the Mojave desert and describing Neophaeococcomyces mojavensis, and introducing the new genera and species Taxawa tesnikishii.</title>
        <authorList>
            <person name="Kurbessoian T."/>
            <person name="Stajich J.E."/>
        </authorList>
    </citation>
    <scope>NUCLEOTIDE SEQUENCE</scope>
    <source>
        <strain evidence="7">TK_41</strain>
    </source>
</reference>
<dbReference type="Pfam" id="PF10377">
    <property type="entry name" value="ATG11"/>
    <property type="match status" value="1"/>
</dbReference>
<comment type="similarity">
    <text evidence="1 4">Belongs to the ATG11 family.</text>
</comment>
<keyword evidence="4" id="KW-0472">Membrane</keyword>
<feature type="compositionally biased region" description="Low complexity" evidence="5">
    <location>
        <begin position="352"/>
        <end position="363"/>
    </location>
</feature>
<gene>
    <name evidence="7" type="primary">ATG11_2</name>
    <name evidence="7" type="ORF">H2200_010592</name>
</gene>
<evidence type="ECO:0000256" key="5">
    <source>
        <dbReference type="SAM" id="MobiDB-lite"/>
    </source>
</evidence>
<dbReference type="GO" id="GO:1903599">
    <property type="term" value="P:positive regulation of autophagy of mitochondrion"/>
    <property type="evidence" value="ECO:0007669"/>
    <property type="project" value="UniProtKB-UniRule"/>
</dbReference>
<feature type="region of interest" description="Disordered" evidence="5">
    <location>
        <begin position="339"/>
        <end position="370"/>
    </location>
</feature>
<feature type="compositionally biased region" description="Basic and acidic residues" evidence="5">
    <location>
        <begin position="450"/>
        <end position="468"/>
    </location>
</feature>